<reference evidence="3" key="1">
    <citation type="submission" date="2016-11" db="EMBL/GenBank/DDBJ databases">
        <title>Trade-off between light-utilization and light-protection in marine flavobacteria.</title>
        <authorList>
            <person name="Kumagai Y."/>
            <person name="Yoshizawa S."/>
            <person name="Kogure K."/>
        </authorList>
    </citation>
    <scope>NUCLEOTIDE SEQUENCE [LARGE SCALE GENOMIC DNA]</scope>
    <source>
        <strain evidence="3">SG-18</strain>
    </source>
</reference>
<dbReference type="Pfam" id="PF16130">
    <property type="entry name" value="DUF4842"/>
    <property type="match status" value="1"/>
</dbReference>
<evidence type="ECO:0000313" key="2">
    <source>
        <dbReference type="EMBL" id="PQJ16114.1"/>
    </source>
</evidence>
<keyword evidence="3" id="KW-1185">Reference proteome</keyword>
<dbReference type="Gene3D" id="2.150.10.10">
    <property type="entry name" value="Serralysin-like metalloprotease, C-terminal"/>
    <property type="match status" value="1"/>
</dbReference>
<feature type="domain" description="DUF4842" evidence="1">
    <location>
        <begin position="363"/>
        <end position="545"/>
    </location>
</feature>
<organism evidence="2 3">
    <name type="scientific">Aureicoccus marinus</name>
    <dbReference type="NCBI Taxonomy" id="754435"/>
    <lineage>
        <taxon>Bacteria</taxon>
        <taxon>Pseudomonadati</taxon>
        <taxon>Bacteroidota</taxon>
        <taxon>Flavobacteriia</taxon>
        <taxon>Flavobacteriales</taxon>
        <taxon>Flavobacteriaceae</taxon>
        <taxon>Aureicoccus</taxon>
    </lineage>
</organism>
<dbReference type="SUPFAM" id="SSF51120">
    <property type="entry name" value="beta-Roll"/>
    <property type="match status" value="1"/>
</dbReference>
<dbReference type="Proteomes" id="UP000239366">
    <property type="component" value="Unassembled WGS sequence"/>
</dbReference>
<dbReference type="EMBL" id="MQVX01000001">
    <property type="protein sequence ID" value="PQJ16114.1"/>
    <property type="molecule type" value="Genomic_DNA"/>
</dbReference>
<dbReference type="InterPro" id="IPR031025">
    <property type="entry name" value="LruC_dom"/>
</dbReference>
<dbReference type="InterPro" id="IPR032295">
    <property type="entry name" value="DUF4842"/>
</dbReference>
<name>A0A2S7T8Y3_9FLAO</name>
<evidence type="ECO:0000313" key="3">
    <source>
        <dbReference type="Proteomes" id="UP000239366"/>
    </source>
</evidence>
<dbReference type="NCBIfam" id="TIGR04456">
    <property type="entry name" value="LruC_dom"/>
    <property type="match status" value="1"/>
</dbReference>
<comment type="caution">
    <text evidence="2">The sequence shown here is derived from an EMBL/GenBank/DDBJ whole genome shotgun (WGS) entry which is preliminary data.</text>
</comment>
<dbReference type="InterPro" id="IPR011049">
    <property type="entry name" value="Serralysin-like_metalloprot_C"/>
</dbReference>
<proteinExistence type="predicted"/>
<sequence>MENMEEQNVVEEILTNAKLDIPPGFSFESTLSTTTAISLDNTFTNENVKVQVSVIGASGNKNMIYDGFASQDRPLNEVLKIPNHISEVEIKGTYQGIEKVVNRSKADIRTVFRKSDFTASPQNKMLPLQMQSEYTFCEHGSKAKGDVEIFERVLVIKGSNKADVVALSHLSSPSRTYIFMSNLHGITIKTFNNNNFDCIFIYTGKGNDNVSMGSILKPSLINLGDGSDVGTGSSSAETIIYGGKGSDVITGYTSTDQLFGGNGVDNVNSTGGGSAIQNGDNTNCNPSCYSPVIDEDGDGYESIENGGVDVDDNNPNVVSRNYPQGQGLYHSLIFEDLWPCQGDYDFNDLILNYNVVEGKNGDNDITEIDFNFKVPALGGAFNNYTVLRVYDIDNNAALSRSDEESINVERVHDLTNQTTLFYFEDLKSYYSNNSAEVINTREKTFNTILELSGTVTGVDGMYDAFMLKDGDETAEVHPNVVDGIQGVSSFFNSELSGCHEGAVIDFKTDDGFPWGIVVPIEWQWPKEGIDILDAYPDFRVFVETSPGLDWYSSNNPNRVTNKIIQ</sequence>
<evidence type="ECO:0000259" key="1">
    <source>
        <dbReference type="Pfam" id="PF16130"/>
    </source>
</evidence>
<dbReference type="AlphaFoldDB" id="A0A2S7T8Y3"/>
<gene>
    <name evidence="2" type="ORF">BST99_10600</name>
</gene>
<accession>A0A2S7T8Y3</accession>
<protein>
    <recommendedName>
        <fullName evidence="1">DUF4842 domain-containing protein</fullName>
    </recommendedName>
</protein>